<name>A0AAU8NIS9_9BACL</name>
<dbReference type="Gene3D" id="3.40.50.150">
    <property type="entry name" value="Vaccinia Virus protein VP39"/>
    <property type="match status" value="1"/>
</dbReference>
<dbReference type="Pfam" id="PF11599">
    <property type="entry name" value="AviRa"/>
    <property type="match status" value="1"/>
</dbReference>
<proteinExistence type="predicted"/>
<gene>
    <name evidence="1" type="ORF">ABXS70_11185</name>
</gene>
<reference evidence="1" key="1">
    <citation type="submission" date="2024-05" db="EMBL/GenBank/DDBJ databases">
        <title>Draft genome assemblies of 36 bacteria isolated from hibernating arctic ground squirrels.</title>
        <authorList>
            <person name="McKee H."/>
            <person name="Mullen L."/>
            <person name="Drown D.M."/>
            <person name="Duddleston K.N."/>
        </authorList>
    </citation>
    <scope>NUCLEOTIDE SEQUENCE</scope>
    <source>
        <strain evidence="1">AN1007</strain>
    </source>
</reference>
<accession>A0AAU8NIS9</accession>
<evidence type="ECO:0008006" key="2">
    <source>
        <dbReference type="Google" id="ProtNLM"/>
    </source>
</evidence>
<dbReference type="EMBL" id="CP159992">
    <property type="protein sequence ID" value="XCP97221.1"/>
    <property type="molecule type" value="Genomic_DNA"/>
</dbReference>
<dbReference type="AlphaFoldDB" id="A0AAU8NIS9"/>
<dbReference type="InterPro" id="IPR029063">
    <property type="entry name" value="SAM-dependent_MTases_sf"/>
</dbReference>
<protein>
    <recommendedName>
        <fullName evidence="2">rRNA methyltransferase AviRa</fullName>
    </recommendedName>
</protein>
<organism evidence="1">
    <name type="scientific">Paenibacillus sp. AN1007</name>
    <dbReference type="NCBI Taxonomy" id="3151385"/>
    <lineage>
        <taxon>Bacteria</taxon>
        <taxon>Bacillati</taxon>
        <taxon>Bacillota</taxon>
        <taxon>Bacilli</taxon>
        <taxon>Bacillales</taxon>
        <taxon>Paenibacillaceae</taxon>
        <taxon>Paenibacillus</taxon>
    </lineage>
</organism>
<evidence type="ECO:0000313" key="1">
    <source>
        <dbReference type="EMBL" id="XCP97221.1"/>
    </source>
</evidence>
<dbReference type="InterPro" id="IPR024268">
    <property type="entry name" value="AviRa"/>
</dbReference>
<sequence length="243" mass="27489">MKYLFETCSLNYEDFASGRVLYNAQGTTSFPVRLSSEIVQRCFSILDTKGIKGPYSIYDPCCGGAYMLTVIGLMHSHVINKIHASDINPEVLRTAERNLSLLTAGGLARRKEELTRLTALYQKKSHEEALASLEKFNKQSACSALKEIVIAQGDITTAEKRHIHDPFNIVMTDLPYGDKVNWITNSSNPVSDFFDQISKWMDTEKSIAAIIANKDQKLKHEKFKRLQYFKVGKRQIGIFELIS</sequence>
<dbReference type="Gene3D" id="1.10.287.540">
    <property type="entry name" value="Helix hairpin bin"/>
    <property type="match status" value="1"/>
</dbReference>
<dbReference type="SUPFAM" id="SSF53335">
    <property type="entry name" value="S-adenosyl-L-methionine-dependent methyltransferases"/>
    <property type="match status" value="1"/>
</dbReference>
<dbReference type="RefSeq" id="WP_342556171.1">
    <property type="nucleotide sequence ID" value="NZ_CP159992.1"/>
</dbReference>